<feature type="compositionally biased region" description="Low complexity" evidence="19">
    <location>
        <begin position="42"/>
        <end position="62"/>
    </location>
</feature>
<feature type="compositionally biased region" description="Low complexity" evidence="19">
    <location>
        <begin position="227"/>
        <end position="264"/>
    </location>
</feature>
<evidence type="ECO:0000256" key="6">
    <source>
        <dbReference type="ARBA" id="ARBA00022490"/>
    </source>
</evidence>
<evidence type="ECO:0000256" key="2">
    <source>
        <dbReference type="ARBA" id="ARBA00004186"/>
    </source>
</evidence>
<evidence type="ECO:0000256" key="11">
    <source>
        <dbReference type="ARBA" id="ARBA00022838"/>
    </source>
</evidence>
<name>A0A166XC18_9AGAM</name>
<evidence type="ECO:0000256" key="13">
    <source>
        <dbReference type="ARBA" id="ARBA00023212"/>
    </source>
</evidence>
<evidence type="ECO:0000256" key="12">
    <source>
        <dbReference type="ARBA" id="ARBA00023054"/>
    </source>
</evidence>
<feature type="compositionally biased region" description="Polar residues" evidence="19">
    <location>
        <begin position="283"/>
        <end position="294"/>
    </location>
</feature>
<evidence type="ECO:0000313" key="21">
    <source>
        <dbReference type="Proteomes" id="UP000076532"/>
    </source>
</evidence>
<evidence type="ECO:0000256" key="5">
    <source>
        <dbReference type="ARBA" id="ARBA00022454"/>
    </source>
</evidence>
<evidence type="ECO:0000256" key="3">
    <source>
        <dbReference type="ARBA" id="ARBA00004629"/>
    </source>
</evidence>
<evidence type="ECO:0000256" key="16">
    <source>
        <dbReference type="ARBA" id="ARBA00023328"/>
    </source>
</evidence>
<dbReference type="GO" id="GO:0042729">
    <property type="term" value="C:DASH complex"/>
    <property type="evidence" value="ECO:0007669"/>
    <property type="project" value="InterPro"/>
</dbReference>
<keyword evidence="9" id="KW-0498">Mitosis</keyword>
<gene>
    <name evidence="20" type="ORF">FIBSPDRAFT_846740</name>
</gene>
<evidence type="ECO:0000256" key="9">
    <source>
        <dbReference type="ARBA" id="ARBA00022776"/>
    </source>
</evidence>
<keyword evidence="14" id="KW-0539">Nucleus</keyword>
<proteinExistence type="inferred from homology"/>
<dbReference type="InterPro" id="IPR013960">
    <property type="entry name" value="DASH_Duo1"/>
</dbReference>
<dbReference type="PANTHER" id="PTHR28216:SF1">
    <property type="entry name" value="DASH COMPLEX SUBUNIT DUO1"/>
    <property type="match status" value="1"/>
</dbReference>
<dbReference type="GO" id="GO:0072686">
    <property type="term" value="C:mitotic spindle"/>
    <property type="evidence" value="ECO:0007669"/>
    <property type="project" value="InterPro"/>
</dbReference>
<dbReference type="GO" id="GO:0000278">
    <property type="term" value="P:mitotic cell cycle"/>
    <property type="evidence" value="ECO:0007669"/>
    <property type="project" value="InterPro"/>
</dbReference>
<keyword evidence="11" id="KW-0995">Kinetochore</keyword>
<keyword evidence="7" id="KW-0132">Cell division</keyword>
<evidence type="ECO:0000256" key="19">
    <source>
        <dbReference type="SAM" id="MobiDB-lite"/>
    </source>
</evidence>
<sequence>MFGDDSSDLTFTSGPRLLSESPPPPASVSSSRSQTGHGGNDLSLSELSLENRSPPRRPSASSFDPEQSVYDDENSIEDGNISIQDDEQIKKEAAKTREEKLQRDLFILRKLNSSFAAFNEVLRDTQTGTERVAEQLSDTDALLNKYINILGKSEAVTRLIFDERWEGAEHDEDIIEREMLEAKERKRREETERAAAAQREKEQLEREERIAKEREEKERLQQERGARGAARGTVRGVRGTRASMRGVRGATATSTRGATPPTSTVTRGARPSGIPSARPSIARGTTTTRGVPRQ</sequence>
<feature type="region of interest" description="Disordered" evidence="19">
    <location>
        <begin position="184"/>
        <end position="294"/>
    </location>
</feature>
<keyword evidence="15" id="KW-0131">Cell cycle</keyword>
<organism evidence="20 21">
    <name type="scientific">Athelia psychrophila</name>
    <dbReference type="NCBI Taxonomy" id="1759441"/>
    <lineage>
        <taxon>Eukaryota</taxon>
        <taxon>Fungi</taxon>
        <taxon>Dikarya</taxon>
        <taxon>Basidiomycota</taxon>
        <taxon>Agaricomycotina</taxon>
        <taxon>Agaricomycetes</taxon>
        <taxon>Agaricomycetidae</taxon>
        <taxon>Atheliales</taxon>
        <taxon>Atheliaceae</taxon>
        <taxon>Athelia</taxon>
    </lineage>
</organism>
<dbReference type="Proteomes" id="UP000076532">
    <property type="component" value="Unassembled WGS sequence"/>
</dbReference>
<keyword evidence="5" id="KW-0158">Chromosome</keyword>
<keyword evidence="21" id="KW-1185">Reference proteome</keyword>
<keyword evidence="12" id="KW-0175">Coiled coil</keyword>
<keyword evidence="13" id="KW-0206">Cytoskeleton</keyword>
<dbReference type="STRING" id="436010.A0A166XC18"/>
<evidence type="ECO:0000256" key="8">
    <source>
        <dbReference type="ARBA" id="ARBA00022701"/>
    </source>
</evidence>
<evidence type="ECO:0000256" key="14">
    <source>
        <dbReference type="ARBA" id="ARBA00023242"/>
    </source>
</evidence>
<keyword evidence="16" id="KW-0137">Centromere</keyword>
<dbReference type="Pfam" id="PF08651">
    <property type="entry name" value="DASH_Duo1"/>
    <property type="match status" value="1"/>
</dbReference>
<evidence type="ECO:0000313" key="20">
    <source>
        <dbReference type="EMBL" id="KZP34633.1"/>
    </source>
</evidence>
<keyword evidence="8" id="KW-0493">Microtubule</keyword>
<dbReference type="GO" id="GO:0005874">
    <property type="term" value="C:microtubule"/>
    <property type="evidence" value="ECO:0007669"/>
    <property type="project" value="UniProtKB-KW"/>
</dbReference>
<dbReference type="GO" id="GO:0051301">
    <property type="term" value="P:cell division"/>
    <property type="evidence" value="ECO:0007669"/>
    <property type="project" value="UniProtKB-KW"/>
</dbReference>
<evidence type="ECO:0000256" key="17">
    <source>
        <dbReference type="ARBA" id="ARBA00044152"/>
    </source>
</evidence>
<comment type="subcellular location">
    <subcellularLocation>
        <location evidence="3">Chromosome</location>
        <location evidence="3">Centromere</location>
        <location evidence="3">Kinetochore</location>
    </subcellularLocation>
    <subcellularLocation>
        <location evidence="2">Cytoplasm</location>
        <location evidence="2">Cytoskeleton</location>
        <location evidence="2">Spindle</location>
    </subcellularLocation>
    <subcellularLocation>
        <location evidence="1">Nucleus</location>
    </subcellularLocation>
</comment>
<protein>
    <recommendedName>
        <fullName evidence="17">DASH complex subunit DUO1</fullName>
    </recommendedName>
    <alternativeName>
        <fullName evidence="18">Outer kinetochore protein DUO1</fullName>
    </alternativeName>
</protein>
<feature type="compositionally biased region" description="Basic and acidic residues" evidence="19">
    <location>
        <begin position="184"/>
        <end position="226"/>
    </location>
</feature>
<keyword evidence="10" id="KW-0159">Chromosome partition</keyword>
<keyword evidence="6" id="KW-0963">Cytoplasm</keyword>
<comment type="similarity">
    <text evidence="4">Belongs to the DASH complex DUO1 family.</text>
</comment>
<dbReference type="GO" id="GO:0007059">
    <property type="term" value="P:chromosome segregation"/>
    <property type="evidence" value="ECO:0007669"/>
    <property type="project" value="UniProtKB-KW"/>
</dbReference>
<evidence type="ECO:0000256" key="15">
    <source>
        <dbReference type="ARBA" id="ARBA00023306"/>
    </source>
</evidence>
<feature type="region of interest" description="Disordered" evidence="19">
    <location>
        <begin position="1"/>
        <end position="87"/>
    </location>
</feature>
<evidence type="ECO:0000256" key="18">
    <source>
        <dbReference type="ARBA" id="ARBA00044358"/>
    </source>
</evidence>
<accession>A0A166XC18</accession>
<dbReference type="EMBL" id="KV417480">
    <property type="protein sequence ID" value="KZP34633.1"/>
    <property type="molecule type" value="Genomic_DNA"/>
</dbReference>
<dbReference type="AlphaFoldDB" id="A0A166XC18"/>
<evidence type="ECO:0000256" key="7">
    <source>
        <dbReference type="ARBA" id="ARBA00022618"/>
    </source>
</evidence>
<reference evidence="20 21" key="1">
    <citation type="journal article" date="2016" name="Mol. Biol. Evol.">
        <title>Comparative Genomics of Early-Diverging Mushroom-Forming Fungi Provides Insights into the Origins of Lignocellulose Decay Capabilities.</title>
        <authorList>
            <person name="Nagy L.G."/>
            <person name="Riley R."/>
            <person name="Tritt A."/>
            <person name="Adam C."/>
            <person name="Daum C."/>
            <person name="Floudas D."/>
            <person name="Sun H."/>
            <person name="Yadav J.S."/>
            <person name="Pangilinan J."/>
            <person name="Larsson K.H."/>
            <person name="Matsuura K."/>
            <person name="Barry K."/>
            <person name="Labutti K."/>
            <person name="Kuo R."/>
            <person name="Ohm R.A."/>
            <person name="Bhattacharya S.S."/>
            <person name="Shirouzu T."/>
            <person name="Yoshinaga Y."/>
            <person name="Martin F.M."/>
            <person name="Grigoriev I.V."/>
            <person name="Hibbett D.S."/>
        </authorList>
    </citation>
    <scope>NUCLEOTIDE SEQUENCE [LARGE SCALE GENOMIC DNA]</scope>
    <source>
        <strain evidence="20 21">CBS 109695</strain>
    </source>
</reference>
<evidence type="ECO:0000256" key="4">
    <source>
        <dbReference type="ARBA" id="ARBA00005366"/>
    </source>
</evidence>
<dbReference type="OrthoDB" id="5599235at2759"/>
<evidence type="ECO:0000256" key="10">
    <source>
        <dbReference type="ARBA" id="ARBA00022829"/>
    </source>
</evidence>
<dbReference type="PANTHER" id="PTHR28216">
    <property type="entry name" value="DASH COMPLEX SUBUNIT DUO1"/>
    <property type="match status" value="1"/>
</dbReference>
<evidence type="ECO:0000256" key="1">
    <source>
        <dbReference type="ARBA" id="ARBA00004123"/>
    </source>
</evidence>